<evidence type="ECO:0000256" key="8">
    <source>
        <dbReference type="ARBA" id="ARBA00037998"/>
    </source>
</evidence>
<protein>
    <submittedName>
        <fullName evidence="10">Amino acid/amide ABC transporter membrane protein 1, HAAT family</fullName>
    </submittedName>
</protein>
<evidence type="ECO:0000256" key="2">
    <source>
        <dbReference type="ARBA" id="ARBA00022448"/>
    </source>
</evidence>
<dbReference type="InterPro" id="IPR001851">
    <property type="entry name" value="ABC_transp_permease"/>
</dbReference>
<feature type="transmembrane region" description="Helical" evidence="9">
    <location>
        <begin position="245"/>
        <end position="270"/>
    </location>
</feature>
<gene>
    <name evidence="10" type="ORF">SAMN02982922_4788</name>
</gene>
<evidence type="ECO:0000256" key="4">
    <source>
        <dbReference type="ARBA" id="ARBA00022692"/>
    </source>
</evidence>
<name>A0A1X7PQ72_9HYPH</name>
<evidence type="ECO:0000313" key="10">
    <source>
        <dbReference type="EMBL" id="SMH53176.1"/>
    </source>
</evidence>
<dbReference type="CDD" id="cd06582">
    <property type="entry name" value="TM_PBP1_LivH_like"/>
    <property type="match status" value="1"/>
</dbReference>
<dbReference type="PANTHER" id="PTHR11795">
    <property type="entry name" value="BRANCHED-CHAIN AMINO ACID TRANSPORT SYSTEM PERMEASE PROTEIN LIVH"/>
    <property type="match status" value="1"/>
</dbReference>
<feature type="transmembrane region" description="Helical" evidence="9">
    <location>
        <begin position="110"/>
        <end position="129"/>
    </location>
</feature>
<keyword evidence="11" id="KW-1185">Reference proteome</keyword>
<keyword evidence="2" id="KW-0813">Transport</keyword>
<evidence type="ECO:0000256" key="3">
    <source>
        <dbReference type="ARBA" id="ARBA00022475"/>
    </source>
</evidence>
<evidence type="ECO:0000256" key="6">
    <source>
        <dbReference type="ARBA" id="ARBA00022989"/>
    </source>
</evidence>
<dbReference type="GO" id="GO:0022857">
    <property type="term" value="F:transmembrane transporter activity"/>
    <property type="evidence" value="ECO:0007669"/>
    <property type="project" value="InterPro"/>
</dbReference>
<keyword evidence="4 9" id="KW-0812">Transmembrane</keyword>
<evidence type="ECO:0000256" key="7">
    <source>
        <dbReference type="ARBA" id="ARBA00023136"/>
    </source>
</evidence>
<feature type="transmembrane region" description="Helical" evidence="9">
    <location>
        <begin position="74"/>
        <end position="98"/>
    </location>
</feature>
<comment type="subcellular location">
    <subcellularLocation>
        <location evidence="1">Cell membrane</location>
        <topology evidence="1">Multi-pass membrane protein</topology>
    </subcellularLocation>
</comment>
<keyword evidence="6 9" id="KW-1133">Transmembrane helix</keyword>
<evidence type="ECO:0000256" key="5">
    <source>
        <dbReference type="ARBA" id="ARBA00022970"/>
    </source>
</evidence>
<evidence type="ECO:0000313" key="11">
    <source>
        <dbReference type="Proteomes" id="UP000193083"/>
    </source>
</evidence>
<keyword evidence="3" id="KW-1003">Cell membrane</keyword>
<dbReference type="AlphaFoldDB" id="A0A1X7PQ72"/>
<keyword evidence="7 9" id="KW-0472">Membrane</keyword>
<feature type="transmembrane region" description="Helical" evidence="9">
    <location>
        <begin position="212"/>
        <end position="233"/>
    </location>
</feature>
<feature type="transmembrane region" description="Helical" evidence="9">
    <location>
        <begin position="47"/>
        <end position="68"/>
    </location>
</feature>
<feature type="transmembrane region" description="Helical" evidence="9">
    <location>
        <begin position="15"/>
        <end position="35"/>
    </location>
</feature>
<evidence type="ECO:0000256" key="9">
    <source>
        <dbReference type="SAM" id="Phobius"/>
    </source>
</evidence>
<proteinExistence type="inferred from homology"/>
<dbReference type="RefSeq" id="WP_348529060.1">
    <property type="nucleotide sequence ID" value="NZ_FXBL01000004.1"/>
</dbReference>
<comment type="similarity">
    <text evidence="8">Belongs to the binding-protein-dependent transport system permease family. LivHM subfamily.</text>
</comment>
<reference evidence="10 11" key="1">
    <citation type="submission" date="2017-04" db="EMBL/GenBank/DDBJ databases">
        <authorList>
            <person name="Afonso C.L."/>
            <person name="Miller P.J."/>
            <person name="Scott M.A."/>
            <person name="Spackman E."/>
            <person name="Goraichik I."/>
            <person name="Dimitrov K.M."/>
            <person name="Suarez D.L."/>
            <person name="Swayne D.E."/>
        </authorList>
    </citation>
    <scope>NUCLEOTIDE SEQUENCE [LARGE SCALE GENOMIC DNA]</scope>
    <source>
        <strain evidence="10 11">B5P</strain>
    </source>
</reference>
<feature type="transmembrane region" description="Helical" evidence="9">
    <location>
        <begin position="151"/>
        <end position="179"/>
    </location>
</feature>
<dbReference type="PANTHER" id="PTHR11795:SF445">
    <property type="entry name" value="AMINO ACID ABC TRANSPORTER PERMEASE PROTEIN"/>
    <property type="match status" value="1"/>
</dbReference>
<dbReference type="InterPro" id="IPR052157">
    <property type="entry name" value="BCAA_transport_permease"/>
</dbReference>
<dbReference type="Proteomes" id="UP000193083">
    <property type="component" value="Unassembled WGS sequence"/>
</dbReference>
<accession>A0A1X7PQ72</accession>
<evidence type="ECO:0000256" key="1">
    <source>
        <dbReference type="ARBA" id="ARBA00004651"/>
    </source>
</evidence>
<organism evidence="10 11">
    <name type="scientific">Mesorhizobium australicum</name>
    <dbReference type="NCBI Taxonomy" id="536018"/>
    <lineage>
        <taxon>Bacteria</taxon>
        <taxon>Pseudomonadati</taxon>
        <taxon>Pseudomonadota</taxon>
        <taxon>Alphaproteobacteria</taxon>
        <taxon>Hyphomicrobiales</taxon>
        <taxon>Phyllobacteriaceae</taxon>
        <taxon>Mesorhizobium</taxon>
    </lineage>
</organism>
<dbReference type="GO" id="GO:0006865">
    <property type="term" value="P:amino acid transport"/>
    <property type="evidence" value="ECO:0007669"/>
    <property type="project" value="UniProtKB-KW"/>
</dbReference>
<keyword evidence="5" id="KW-0029">Amino-acid transport</keyword>
<dbReference type="GO" id="GO:0005886">
    <property type="term" value="C:plasma membrane"/>
    <property type="evidence" value="ECO:0007669"/>
    <property type="project" value="UniProtKB-SubCell"/>
</dbReference>
<sequence>MGPAPTPMAYFLQQILNGVHIGAIYALLAFGYAMTYGVLRRANLAHGAIFAFGGQVGILATVFGWNVLWLTLPAALGFGVVLAFAFAGLASHLISRAVLEPLRTGNPNTIVAATLGVAIVLMELGRLAMESRDLWLPPILARTIVFWRDGAFLVTLTAIQLVDIAIVILSIAIAAIWLVRSRFGRDWRAICDDPLAAAMCGVDARRTFRTTVVASGMLAAMAGVLAAIHFGNISFDTGLVFGLKVLFVAALGLGGSPLAAALGAAGVGIAESLWTGYFAGEWRDAGIFSALILLLVLRSVDLARDRNV</sequence>
<dbReference type="Pfam" id="PF02653">
    <property type="entry name" value="BPD_transp_2"/>
    <property type="match status" value="1"/>
</dbReference>
<dbReference type="EMBL" id="FXBL01000004">
    <property type="protein sequence ID" value="SMH53176.1"/>
    <property type="molecule type" value="Genomic_DNA"/>
</dbReference>